<name>A0A3C1KLZ7_9GAMM</name>
<sequence>MSTATDTLFEIRQNLILASEGLESIGISMACGAEDEREGLAHAVTVLARYGLDQCTRLEHMEVELRRQGD</sequence>
<dbReference type="AlphaFoldDB" id="A0A3C1KLZ7"/>
<dbReference type="Proteomes" id="UP000259273">
    <property type="component" value="Unassembled WGS sequence"/>
</dbReference>
<dbReference type="EMBL" id="DMND01000111">
    <property type="protein sequence ID" value="HAN27675.1"/>
    <property type="molecule type" value="Genomic_DNA"/>
</dbReference>
<organism evidence="1 2">
    <name type="scientific">Haliea salexigens</name>
    <dbReference type="NCBI Taxonomy" id="287487"/>
    <lineage>
        <taxon>Bacteria</taxon>
        <taxon>Pseudomonadati</taxon>
        <taxon>Pseudomonadota</taxon>
        <taxon>Gammaproteobacteria</taxon>
        <taxon>Cellvibrionales</taxon>
        <taxon>Halieaceae</taxon>
        <taxon>Haliea</taxon>
    </lineage>
</organism>
<evidence type="ECO:0000313" key="1">
    <source>
        <dbReference type="EMBL" id="HAN27675.1"/>
    </source>
</evidence>
<accession>A0A3C1KLZ7</accession>
<comment type="caution">
    <text evidence="1">The sequence shown here is derived from an EMBL/GenBank/DDBJ whole genome shotgun (WGS) entry which is preliminary data.</text>
</comment>
<gene>
    <name evidence="1" type="ORF">DCP75_08140</name>
</gene>
<proteinExistence type="predicted"/>
<protein>
    <submittedName>
        <fullName evidence="1">Uncharacterized protein</fullName>
    </submittedName>
</protein>
<evidence type="ECO:0000313" key="2">
    <source>
        <dbReference type="Proteomes" id="UP000259273"/>
    </source>
</evidence>
<reference evidence="1 2" key="1">
    <citation type="journal article" date="2018" name="Nat. Biotechnol.">
        <title>A standardized bacterial taxonomy based on genome phylogeny substantially revises the tree of life.</title>
        <authorList>
            <person name="Parks D.H."/>
            <person name="Chuvochina M."/>
            <person name="Waite D.W."/>
            <person name="Rinke C."/>
            <person name="Skarshewski A."/>
            <person name="Chaumeil P.A."/>
            <person name="Hugenholtz P."/>
        </authorList>
    </citation>
    <scope>NUCLEOTIDE SEQUENCE [LARGE SCALE GENOMIC DNA]</scope>
    <source>
        <strain evidence="1">UBA9158</strain>
    </source>
</reference>